<dbReference type="EMBL" id="CP155573">
    <property type="protein sequence ID" value="XFO67383.1"/>
    <property type="molecule type" value="Genomic_DNA"/>
</dbReference>
<dbReference type="NCBIfam" id="NF037981">
    <property type="entry name" value="NCS2_1"/>
    <property type="match status" value="1"/>
</dbReference>
<evidence type="ECO:0000256" key="1">
    <source>
        <dbReference type="ARBA" id="ARBA00004141"/>
    </source>
</evidence>
<proteinExistence type="inferred from homology"/>
<feature type="transmembrane region" description="Helical" evidence="7">
    <location>
        <begin position="402"/>
        <end position="420"/>
    </location>
</feature>
<keyword evidence="5 7" id="KW-1133">Transmembrane helix</keyword>
<reference evidence="8" key="1">
    <citation type="submission" date="2024-05" db="EMBL/GenBank/DDBJ databases">
        <title>Isolation and characterization of Sporomusa carbonis sp. nov., a carboxydotrophic hydrogenogen in the genus of Sporomusa isolated from a charcoal burning pile.</title>
        <authorList>
            <person name="Boeer T."/>
            <person name="Rosenbaum F."/>
            <person name="Eysell L."/>
            <person name="Mueller V."/>
            <person name="Daniel R."/>
            <person name="Poehlein A."/>
        </authorList>
    </citation>
    <scope>NUCLEOTIDE SEQUENCE [LARGE SCALE GENOMIC DNA]</scope>
    <source>
        <strain evidence="8">DSM 10669</strain>
    </source>
</reference>
<feature type="transmembrane region" description="Helical" evidence="7">
    <location>
        <begin position="187"/>
        <end position="206"/>
    </location>
</feature>
<accession>A0ABZ3IPP1</accession>
<gene>
    <name evidence="8" type="ORF">SPSIL_035810</name>
</gene>
<comment type="subcellular location">
    <subcellularLocation>
        <location evidence="1">Membrane</location>
        <topology evidence="1">Multi-pass membrane protein</topology>
    </subcellularLocation>
</comment>
<dbReference type="PANTHER" id="PTHR42810">
    <property type="entry name" value="PURINE PERMEASE C1399.01C-RELATED"/>
    <property type="match status" value="1"/>
</dbReference>
<evidence type="ECO:0008006" key="10">
    <source>
        <dbReference type="Google" id="ProtNLM"/>
    </source>
</evidence>
<name>A0ABZ3IPP1_9FIRM</name>
<feature type="transmembrane region" description="Helical" evidence="7">
    <location>
        <begin position="72"/>
        <end position="90"/>
    </location>
</feature>
<keyword evidence="3" id="KW-0813">Transport</keyword>
<evidence type="ECO:0000256" key="6">
    <source>
        <dbReference type="ARBA" id="ARBA00023136"/>
    </source>
</evidence>
<evidence type="ECO:0000313" key="9">
    <source>
        <dbReference type="Proteomes" id="UP000216752"/>
    </source>
</evidence>
<evidence type="ECO:0000256" key="2">
    <source>
        <dbReference type="ARBA" id="ARBA00008821"/>
    </source>
</evidence>
<evidence type="ECO:0000256" key="3">
    <source>
        <dbReference type="ARBA" id="ARBA00022448"/>
    </source>
</evidence>
<keyword evidence="6 7" id="KW-0472">Membrane</keyword>
<dbReference type="InterPro" id="IPR006043">
    <property type="entry name" value="NCS2"/>
</dbReference>
<feature type="transmembrane region" description="Helical" evidence="7">
    <location>
        <begin position="426"/>
        <end position="449"/>
    </location>
</feature>
<feature type="transmembrane region" description="Helical" evidence="7">
    <location>
        <begin position="341"/>
        <end position="365"/>
    </location>
</feature>
<evidence type="ECO:0000256" key="5">
    <source>
        <dbReference type="ARBA" id="ARBA00022989"/>
    </source>
</evidence>
<evidence type="ECO:0000313" key="8">
    <source>
        <dbReference type="EMBL" id="XFO67383.1"/>
    </source>
</evidence>
<evidence type="ECO:0000256" key="4">
    <source>
        <dbReference type="ARBA" id="ARBA00022692"/>
    </source>
</evidence>
<feature type="transmembrane region" description="Helical" evidence="7">
    <location>
        <begin position="124"/>
        <end position="142"/>
    </location>
</feature>
<feature type="transmembrane region" description="Helical" evidence="7">
    <location>
        <begin position="260"/>
        <end position="278"/>
    </location>
</feature>
<evidence type="ECO:0000256" key="7">
    <source>
        <dbReference type="SAM" id="Phobius"/>
    </source>
</evidence>
<feature type="transmembrane region" description="Helical" evidence="7">
    <location>
        <begin position="154"/>
        <end position="175"/>
    </location>
</feature>
<dbReference type="Proteomes" id="UP000216752">
    <property type="component" value="Chromosome"/>
</dbReference>
<sequence length="586" mass="63278">MRNKLKKTKGESHLTNNAPIKPVNLVYGVDDRPPVLITLILALQHIMQMSASLIFPVLVVKAANGSQAEMQSLVSLSMIAGGAGTILQALKKGPVGSGYLAPEGGSEPFLPAAILALKTGGYPLLFGMTIVAGLFEALLSRIMHRLRTVFPPEVAGVVVFMVGVAIIPIDVTLFFGADTASSTMDPSSLIVAVITFAAMVGTSIWGKGSLRQYCMLIGIIIGYFCSYMFGLFTPADFEQLSSAAIIALPYMGHVGWSFDMALLVPFLIAGLCAALKCVGDITTCQKINDAEWKRPDMNTISGGMLAEATKTVFGGLIGGMAHTTCSSNIGLSLATGATSRVIAYVAGGIYILLAFLPKLSVVFSIMPKPVMGATGIFCVTFMLLSGIQIFTSRMIDTRKTILIGSAVIFGMSVDMLPGFYSNVHPILQPVVNSSLTLATVTVLLLNLIFRLGIAKREKIEILPGEGNYKKIVDFMEIQGGLWGARRDVVYRAASAMNEFMESVVTLELTAEKVLMEVSFDEFNLDVNIHYQGALMEFPASRPTEEELLHDEKAFIKLSGFLMRNYADRIKTDINKGTCHIHFHFDH</sequence>
<comment type="similarity">
    <text evidence="2">Belongs to the nucleobase:cation symporter-2 (NCS2) (TC 2.A.40) family.</text>
</comment>
<keyword evidence="4 7" id="KW-0812">Transmembrane</keyword>
<organism evidence="8 9">
    <name type="scientific">Sporomusa silvacetica DSM 10669</name>
    <dbReference type="NCBI Taxonomy" id="1123289"/>
    <lineage>
        <taxon>Bacteria</taxon>
        <taxon>Bacillati</taxon>
        <taxon>Bacillota</taxon>
        <taxon>Negativicutes</taxon>
        <taxon>Selenomonadales</taxon>
        <taxon>Sporomusaceae</taxon>
        <taxon>Sporomusa</taxon>
    </lineage>
</organism>
<protein>
    <recommendedName>
        <fullName evidence="10">Xanthine permease XanP</fullName>
    </recommendedName>
</protein>
<feature type="transmembrane region" description="Helical" evidence="7">
    <location>
        <begin position="371"/>
        <end position="390"/>
    </location>
</feature>
<keyword evidence="9" id="KW-1185">Reference proteome</keyword>
<feature type="transmembrane region" description="Helical" evidence="7">
    <location>
        <begin position="213"/>
        <end position="232"/>
    </location>
</feature>
<dbReference type="Pfam" id="PF00860">
    <property type="entry name" value="Xan_ur_permease"/>
    <property type="match status" value="1"/>
</dbReference>
<dbReference type="PANTHER" id="PTHR42810:SF2">
    <property type="entry name" value="PURINE PERMEASE C1399.01C-RELATED"/>
    <property type="match status" value="1"/>
</dbReference>